<proteinExistence type="predicted"/>
<evidence type="ECO:0000313" key="1">
    <source>
        <dbReference type="EMBL" id="GET08564.1"/>
    </source>
</evidence>
<sequence length="54" mass="6154">MLKGIEKDIIHKLDETVSPLKRPQASLDELLQFVKGPAFSTGGIYFWLVDYVVF</sequence>
<protein>
    <submittedName>
        <fullName evidence="1">Uncharacterized protein</fullName>
    </submittedName>
</protein>
<gene>
    <name evidence="1" type="ORF">SY111_11880</name>
</gene>
<dbReference type="Proteomes" id="UP000494178">
    <property type="component" value="Unassembled WGS sequence"/>
</dbReference>
<organism evidence="1">
    <name type="scientific">Ligilactobacillus agilis</name>
    <dbReference type="NCBI Taxonomy" id="1601"/>
    <lineage>
        <taxon>Bacteria</taxon>
        <taxon>Bacillati</taxon>
        <taxon>Bacillota</taxon>
        <taxon>Bacilli</taxon>
        <taxon>Lactobacillales</taxon>
        <taxon>Lactobacillaceae</taxon>
        <taxon>Ligilactobacillus</taxon>
    </lineage>
</organism>
<dbReference type="EMBL" id="BLAN01000073">
    <property type="protein sequence ID" value="GET08564.1"/>
    <property type="molecule type" value="Genomic_DNA"/>
</dbReference>
<comment type="caution">
    <text evidence="1">The sequence shown here is derived from an EMBL/GenBank/DDBJ whole genome shotgun (WGS) entry which is preliminary data.</text>
</comment>
<dbReference type="AlphaFoldDB" id="A0A6F9XTE6"/>
<reference evidence="1" key="1">
    <citation type="submission" date="2019-10" db="EMBL/GenBank/DDBJ databases">
        <title>Lactobacillus agilis SY111 Whole Genome Sequencing Project.</title>
        <authorList>
            <person name="Suzuki S."/>
            <person name="Endo A."/>
            <person name="Maeno S."/>
            <person name="Shiwa Y."/>
            <person name="Matsutani M."/>
            <person name="Kajikawa A."/>
        </authorList>
    </citation>
    <scope>NUCLEOTIDE SEQUENCE</scope>
    <source>
        <strain evidence="1">SY111</strain>
    </source>
</reference>
<accession>A0A6F9XTE6</accession>
<name>A0A6F9XTE6_9LACO</name>